<accession>A0A1G2BYG7</accession>
<evidence type="ECO:0000313" key="1">
    <source>
        <dbReference type="EMBL" id="OGY94162.1"/>
    </source>
</evidence>
<gene>
    <name evidence="1" type="ORF">A2406_01640</name>
</gene>
<evidence type="ECO:0000313" key="2">
    <source>
        <dbReference type="Proteomes" id="UP000177626"/>
    </source>
</evidence>
<dbReference type="Proteomes" id="UP000177626">
    <property type="component" value="Unassembled WGS sequence"/>
</dbReference>
<proteinExistence type="predicted"/>
<reference evidence="1 2" key="1">
    <citation type="journal article" date="2016" name="Nat. Commun.">
        <title>Thousands of microbial genomes shed light on interconnected biogeochemical processes in an aquifer system.</title>
        <authorList>
            <person name="Anantharaman K."/>
            <person name="Brown C.T."/>
            <person name="Hug L.A."/>
            <person name="Sharon I."/>
            <person name="Castelle C.J."/>
            <person name="Probst A.J."/>
            <person name="Thomas B.C."/>
            <person name="Singh A."/>
            <person name="Wilkins M.J."/>
            <person name="Karaoz U."/>
            <person name="Brodie E.L."/>
            <person name="Williams K.H."/>
            <person name="Hubbard S.S."/>
            <person name="Banfield J.F."/>
        </authorList>
    </citation>
    <scope>NUCLEOTIDE SEQUENCE [LARGE SCALE GENOMIC DNA]</scope>
</reference>
<sequence length="355" mass="41767">MKIGYSCWGFLGNGIKDTPDGGRSHRLTLLKELIRQGVEIVMLQKNRDLIEGNQSFSRKNLIFSGELPEIDALFVEYRWKIVGRNYKVRKNNPAYTPDFDRQSELINFYNNRNIPIIIWDKDQKLGKNEIKGIKNLIVFEPALKPRFNRKSLLFPMDNHRTKIVLKLIGKYKKNIKSSKLCYIGNQYERDGSFKEFINKPASMLDTKTPVFGNWNKYPEKYKQNMQKFSNVEFKGRVQFNKVNNIYKKSFSTVLIAPRRYYITGHFTQRLFEAMWGLCIPFTPQQYHGWQGLIIKDFIIRSGKDLINKIKKLETTPDSDIRRMFDRQFEKLNLFNASKQASIIINEINNHNGRLG</sequence>
<comment type="caution">
    <text evidence="1">The sequence shown here is derived from an EMBL/GenBank/DDBJ whole genome shotgun (WGS) entry which is preliminary data.</text>
</comment>
<name>A0A1G2BYG7_9BACT</name>
<protein>
    <recommendedName>
        <fullName evidence="3">Glycosyltransferase family 1 protein</fullName>
    </recommendedName>
</protein>
<dbReference type="EMBL" id="MHKQ01000011">
    <property type="protein sequence ID" value="OGY94162.1"/>
    <property type="molecule type" value="Genomic_DNA"/>
</dbReference>
<dbReference type="AlphaFoldDB" id="A0A1G2BYG7"/>
<organism evidence="1 2">
    <name type="scientific">Candidatus Komeilibacteria bacterium RIFOXYC1_FULL_37_11</name>
    <dbReference type="NCBI Taxonomy" id="1798555"/>
    <lineage>
        <taxon>Bacteria</taxon>
        <taxon>Candidatus Komeiliibacteriota</taxon>
    </lineage>
</organism>
<evidence type="ECO:0008006" key="3">
    <source>
        <dbReference type="Google" id="ProtNLM"/>
    </source>
</evidence>